<organism evidence="1">
    <name type="scientific">marine sediment metagenome</name>
    <dbReference type="NCBI Taxonomy" id="412755"/>
    <lineage>
        <taxon>unclassified sequences</taxon>
        <taxon>metagenomes</taxon>
        <taxon>ecological metagenomes</taxon>
    </lineage>
</organism>
<comment type="caution">
    <text evidence="1">The sequence shown here is derived from an EMBL/GenBank/DDBJ whole genome shotgun (WGS) entry which is preliminary data.</text>
</comment>
<sequence length="203" mass="24232">MEDFKYSDKLFYITSHGIKRFVNKKFKMSVQKTCPVCKQHPYELISLNSLNERLHGITISHDGRYIDKICKFCRKKAEKELKKKGSASLLGDGFEILIFGYIKYLNEIKKNLHLSKSFLDQAVNFIRHQYLAWETQIDNENKMKYYFASIIMLFRERDMHDEEELLINFIQEHHSNVTMNDINDVIEEIGKWCQDRGNYKPFN</sequence>
<dbReference type="EMBL" id="LAZR01007856">
    <property type="protein sequence ID" value="KKM82493.1"/>
    <property type="molecule type" value="Genomic_DNA"/>
</dbReference>
<accession>A0A0F9KKL3</accession>
<name>A0A0F9KKL3_9ZZZZ</name>
<proteinExistence type="predicted"/>
<evidence type="ECO:0000313" key="1">
    <source>
        <dbReference type="EMBL" id="KKM82493.1"/>
    </source>
</evidence>
<reference evidence="1" key="1">
    <citation type="journal article" date="2015" name="Nature">
        <title>Complex archaea that bridge the gap between prokaryotes and eukaryotes.</title>
        <authorList>
            <person name="Spang A."/>
            <person name="Saw J.H."/>
            <person name="Jorgensen S.L."/>
            <person name="Zaremba-Niedzwiedzka K."/>
            <person name="Martijn J."/>
            <person name="Lind A.E."/>
            <person name="van Eijk R."/>
            <person name="Schleper C."/>
            <person name="Guy L."/>
            <person name="Ettema T.J."/>
        </authorList>
    </citation>
    <scope>NUCLEOTIDE SEQUENCE</scope>
</reference>
<protein>
    <submittedName>
        <fullName evidence="1">Uncharacterized protein</fullName>
    </submittedName>
</protein>
<dbReference type="AlphaFoldDB" id="A0A0F9KKL3"/>
<gene>
    <name evidence="1" type="ORF">LCGC14_1319060</name>
</gene>